<proteinExistence type="predicted"/>
<dbReference type="EMBL" id="LUGG01000002">
    <property type="protein sequence ID" value="OBZ77823.1"/>
    <property type="molecule type" value="Genomic_DNA"/>
</dbReference>
<evidence type="ECO:0000313" key="1">
    <source>
        <dbReference type="EMBL" id="OBZ77823.1"/>
    </source>
</evidence>
<accession>A0A1C7MLT9</accession>
<gene>
    <name evidence="1" type="ORF">A0H81_02037</name>
</gene>
<reference evidence="1 2" key="1">
    <citation type="submission" date="2016-03" db="EMBL/GenBank/DDBJ databases">
        <title>Whole genome sequencing of Grifola frondosa 9006-11.</title>
        <authorList>
            <person name="Min B."/>
            <person name="Park H."/>
            <person name="Kim J.-G."/>
            <person name="Cho H."/>
            <person name="Oh Y.-L."/>
            <person name="Kong W.-S."/>
            <person name="Choi I.-G."/>
        </authorList>
    </citation>
    <scope>NUCLEOTIDE SEQUENCE [LARGE SCALE GENOMIC DNA]</scope>
    <source>
        <strain evidence="1 2">9006-11</strain>
    </source>
</reference>
<comment type="caution">
    <text evidence="1">The sequence shown here is derived from an EMBL/GenBank/DDBJ whole genome shotgun (WGS) entry which is preliminary data.</text>
</comment>
<evidence type="ECO:0000313" key="2">
    <source>
        <dbReference type="Proteomes" id="UP000092993"/>
    </source>
</evidence>
<dbReference type="OrthoDB" id="5424209at2759"/>
<dbReference type="OMA" id="PNAYSDF"/>
<keyword evidence="2" id="KW-1185">Reference proteome</keyword>
<organism evidence="1 2">
    <name type="scientific">Grifola frondosa</name>
    <name type="common">Maitake</name>
    <name type="synonym">Polyporus frondosus</name>
    <dbReference type="NCBI Taxonomy" id="5627"/>
    <lineage>
        <taxon>Eukaryota</taxon>
        <taxon>Fungi</taxon>
        <taxon>Dikarya</taxon>
        <taxon>Basidiomycota</taxon>
        <taxon>Agaricomycotina</taxon>
        <taxon>Agaricomycetes</taxon>
        <taxon>Polyporales</taxon>
        <taxon>Grifolaceae</taxon>
        <taxon>Grifola</taxon>
    </lineage>
</organism>
<dbReference type="AlphaFoldDB" id="A0A1C7MLT9"/>
<dbReference type="Proteomes" id="UP000092993">
    <property type="component" value="Unassembled WGS sequence"/>
</dbReference>
<protein>
    <submittedName>
        <fullName evidence="1">Uncharacterized protein</fullName>
    </submittedName>
</protein>
<name>A0A1C7MLT9_GRIFR</name>
<sequence length="566" mass="63018">MRREPVSSLHNRDASLPTPSSFGKLLLSGDVKNMAGDDVVFKATRLTEKYPNAYSDFYGSGTPCVYKSGPDWPVHKGPLAQGIVREPRPVHGHAIQPTWVSIGTRICDELESVGTKWTSVNPLAYANAGERKPFCRLIICVGVNPGSLLYEAAVAAAAVVKNILTDAGFPDIEVAFIESVVTHSTGPKLLSFNPLIDRVPDLRKPFTPTLGLSIAPRKYPYYEGTGALYFRLSGDDDRVVVLTCAHVARPPPVYHNTGMTHKSSQRDEEIVVLGTMGYDNAVKAMMATIGDHLQSIDAWNNVLRRLGDPVEGEGENVTDSRNEHLDLVAKATREIQRVKAIHNEVIENYTTLDQRTIGFVLHSEKIEVSIEPYKFTKDWALIELYNDKIDWATFKGNKLWVGGKLSISEYGNVMFPQPQDRKNYSYPDDGLLQAYDFVREAEMHNPQQLDVHGEKCLLVVKNGLTRGPLSVASTASSPLGAFTRTTVSVTSPLKLLSYPTTRCTASFPMLATRVRLPSTGGSHRRNPHWWLRPPDEADITYLTPYWWVEEQVKAKFPSCFLYEVVQ</sequence>